<dbReference type="EMBL" id="MU251454">
    <property type="protein sequence ID" value="KAG9234714.1"/>
    <property type="molecule type" value="Genomic_DNA"/>
</dbReference>
<accession>A0A9P7YJ88</accession>
<proteinExistence type="predicted"/>
<sequence>MSNQRGAPLSITTSSGQVLPAQPQPYPPYSPSRSTHASSPSATHSPYPYSPSPISSPSTSHPTSHPQPSTSKRRATEPFKGATSPRSPLGALFRKSSEPPKVTSPSLKRLSEGNVQVRRNSGEKVNVYTECGRHSDEWLFGPMKGAVKRMWEREREEKGKDGEDEGKN</sequence>
<dbReference type="Proteomes" id="UP000824998">
    <property type="component" value="Unassembled WGS sequence"/>
</dbReference>
<gene>
    <name evidence="2" type="ORF">BJ875DRAFT_295652</name>
</gene>
<keyword evidence="3" id="KW-1185">Reference proteome</keyword>
<feature type="region of interest" description="Disordered" evidence="1">
    <location>
        <begin position="1"/>
        <end position="118"/>
    </location>
</feature>
<dbReference type="AlphaFoldDB" id="A0A9P7YJ88"/>
<feature type="compositionally biased region" description="Polar residues" evidence="1">
    <location>
        <begin position="1"/>
        <end position="17"/>
    </location>
</feature>
<evidence type="ECO:0000313" key="3">
    <source>
        <dbReference type="Proteomes" id="UP000824998"/>
    </source>
</evidence>
<reference evidence="2" key="1">
    <citation type="journal article" date="2021" name="IMA Fungus">
        <title>Genomic characterization of three marine fungi, including Emericellopsis atlantica sp. nov. with signatures of a generalist lifestyle and marine biomass degradation.</title>
        <authorList>
            <person name="Hagestad O.C."/>
            <person name="Hou L."/>
            <person name="Andersen J.H."/>
            <person name="Hansen E.H."/>
            <person name="Altermark B."/>
            <person name="Li C."/>
            <person name="Kuhnert E."/>
            <person name="Cox R.J."/>
            <person name="Crous P.W."/>
            <person name="Spatafora J.W."/>
            <person name="Lail K."/>
            <person name="Amirebrahimi M."/>
            <person name="Lipzen A."/>
            <person name="Pangilinan J."/>
            <person name="Andreopoulos W."/>
            <person name="Hayes R.D."/>
            <person name="Ng V."/>
            <person name="Grigoriev I.V."/>
            <person name="Jackson S.A."/>
            <person name="Sutton T.D.S."/>
            <person name="Dobson A.D.W."/>
            <person name="Rama T."/>
        </authorList>
    </citation>
    <scope>NUCLEOTIDE SEQUENCE</scope>
    <source>
        <strain evidence="2">TRa018bII</strain>
    </source>
</reference>
<feature type="compositionally biased region" description="Low complexity" evidence="1">
    <location>
        <begin position="31"/>
        <end position="70"/>
    </location>
</feature>
<evidence type="ECO:0000313" key="2">
    <source>
        <dbReference type="EMBL" id="KAG9234714.1"/>
    </source>
</evidence>
<evidence type="ECO:0000256" key="1">
    <source>
        <dbReference type="SAM" id="MobiDB-lite"/>
    </source>
</evidence>
<organism evidence="2 3">
    <name type="scientific">Amylocarpus encephaloides</name>
    <dbReference type="NCBI Taxonomy" id="45428"/>
    <lineage>
        <taxon>Eukaryota</taxon>
        <taxon>Fungi</taxon>
        <taxon>Dikarya</taxon>
        <taxon>Ascomycota</taxon>
        <taxon>Pezizomycotina</taxon>
        <taxon>Leotiomycetes</taxon>
        <taxon>Helotiales</taxon>
        <taxon>Helotiales incertae sedis</taxon>
        <taxon>Amylocarpus</taxon>
    </lineage>
</organism>
<dbReference type="OrthoDB" id="5089392at2759"/>
<name>A0A9P7YJ88_9HELO</name>
<protein>
    <submittedName>
        <fullName evidence="2">Uncharacterized protein</fullName>
    </submittedName>
</protein>
<comment type="caution">
    <text evidence="2">The sequence shown here is derived from an EMBL/GenBank/DDBJ whole genome shotgun (WGS) entry which is preliminary data.</text>
</comment>